<dbReference type="OrthoDB" id="4118642at2759"/>
<dbReference type="EMBL" id="DS268209">
    <property type="protein sequence ID" value="KMU81940.1"/>
    <property type="molecule type" value="Genomic_DNA"/>
</dbReference>
<organism evidence="1 2">
    <name type="scientific">Coccidioides immitis RMSCC 3703</name>
    <dbReference type="NCBI Taxonomy" id="454286"/>
    <lineage>
        <taxon>Eukaryota</taxon>
        <taxon>Fungi</taxon>
        <taxon>Dikarya</taxon>
        <taxon>Ascomycota</taxon>
        <taxon>Pezizomycotina</taxon>
        <taxon>Eurotiomycetes</taxon>
        <taxon>Eurotiomycetidae</taxon>
        <taxon>Onygenales</taxon>
        <taxon>Onygenaceae</taxon>
        <taxon>Coccidioides</taxon>
    </lineage>
</organism>
<protein>
    <submittedName>
        <fullName evidence="1">Uncharacterized protein</fullName>
    </submittedName>
</protein>
<evidence type="ECO:0000313" key="2">
    <source>
        <dbReference type="Proteomes" id="UP000054559"/>
    </source>
</evidence>
<dbReference type="InterPro" id="IPR011009">
    <property type="entry name" value="Kinase-like_dom_sf"/>
</dbReference>
<dbReference type="Proteomes" id="UP000054559">
    <property type="component" value="Unassembled WGS sequence"/>
</dbReference>
<reference evidence="2" key="1">
    <citation type="journal article" date="2010" name="Genome Res.">
        <title>Population genomic sequencing of Coccidioides fungi reveals recent hybridization and transposon control.</title>
        <authorList>
            <person name="Neafsey D.E."/>
            <person name="Barker B.M."/>
            <person name="Sharpton T.J."/>
            <person name="Stajich J.E."/>
            <person name="Park D.J."/>
            <person name="Whiston E."/>
            <person name="Hung C.-Y."/>
            <person name="McMahan C."/>
            <person name="White J."/>
            <person name="Sykes S."/>
            <person name="Heiman D."/>
            <person name="Young S."/>
            <person name="Zeng Q."/>
            <person name="Abouelleil A."/>
            <person name="Aftuck L."/>
            <person name="Bessette D."/>
            <person name="Brown A."/>
            <person name="FitzGerald M."/>
            <person name="Lui A."/>
            <person name="Macdonald J.P."/>
            <person name="Priest M."/>
            <person name="Orbach M.J."/>
            <person name="Galgiani J.N."/>
            <person name="Kirkland T.N."/>
            <person name="Cole G.T."/>
            <person name="Birren B.W."/>
            <person name="Henn M.R."/>
            <person name="Taylor J.W."/>
            <person name="Rounsley S.D."/>
        </authorList>
    </citation>
    <scope>NUCLEOTIDE SEQUENCE [LARGE SCALE GENOMIC DNA]</scope>
    <source>
        <strain evidence="2">RMSCC 3703</strain>
    </source>
</reference>
<evidence type="ECO:0000313" key="1">
    <source>
        <dbReference type="EMBL" id="KMU81940.1"/>
    </source>
</evidence>
<gene>
    <name evidence="1" type="ORF">CISG_09322</name>
</gene>
<sequence length="565" mass="64444">MIVLTALESNTCSSGDPTVSIIGSSSCHSLQAVLAAKQFLSGVRAVAPGAGTRFGTTAALKLRPIQRDGNVVHELSYTGEQAKFYTRIYRNRDAISELVAHHLGICPAACQVEEPKKWMSGSFNLCVPVNVNALRRVIMRFPLPYRVGENFRPGNADEKVRCEAATYAWISREHPSIPIPHLYGFALSTGQLLWHSLKCTFRKLLRLPLPSRLVQHPTAIPNKLGPYLLIDFIEETDGRMLSDDWHDKYDDNQTLRMNLFRNLANVILTLSHKPLPKIGSFTIDNNGFLRLENRPLSADSTIVENEETTLDIPRDRVYHTVDSYVNDLLSVHDNYLRYQPNSLARVADCVTQMSALSMMRALSARFLEPGLNHGPFYLNLTDLHASNILVDEDWNIKYLIDLEWAIAQPLEFMQPPYWLTGETVDEISPDKYSERHKEFMEVFKEQERKIHPPHSIQCSSVMKRSWDTGAFWYILALQSPSGLSKLFYARIQPQFTTVDMDRIPFLLTTYQHWTHDAAGFLKTKVKDKMEYNERLQQIFGVEDKALNEGLKNDLDRFERAKISLG</sequence>
<accession>A0A0J8RBY6</accession>
<dbReference type="PANTHER" id="PTHR21310">
    <property type="entry name" value="AMINOGLYCOSIDE PHOSPHOTRANSFERASE-RELATED-RELATED"/>
    <property type="match status" value="1"/>
</dbReference>
<name>A0A0J8RBY6_COCIT</name>
<dbReference type="InterPro" id="IPR051678">
    <property type="entry name" value="AGP_Transferase"/>
</dbReference>
<dbReference type="PANTHER" id="PTHR21310:SF37">
    <property type="entry name" value="AMINOGLYCOSIDE PHOSPHOTRANSFERASE DOMAIN-CONTAINING PROTEIN"/>
    <property type="match status" value="1"/>
</dbReference>
<dbReference type="AlphaFoldDB" id="A0A0J8RBY6"/>
<dbReference type="SUPFAM" id="SSF56112">
    <property type="entry name" value="Protein kinase-like (PK-like)"/>
    <property type="match status" value="1"/>
</dbReference>
<proteinExistence type="predicted"/>